<dbReference type="InterPro" id="IPR011256">
    <property type="entry name" value="Reg_factor_effector_dom_sf"/>
</dbReference>
<dbReference type="EMBL" id="JADCNM010000006">
    <property type="protein sequence ID" value="KAG0479196.1"/>
    <property type="molecule type" value="Genomic_DNA"/>
</dbReference>
<comment type="similarity">
    <text evidence="1">Belongs to the HEBP family.</text>
</comment>
<dbReference type="PANTHER" id="PTHR11220:SF58">
    <property type="entry name" value="SOUL HEME-BINDING FAMILY PROTEIN"/>
    <property type="match status" value="1"/>
</dbReference>
<dbReference type="Pfam" id="PF04832">
    <property type="entry name" value="SOUL"/>
    <property type="match status" value="1"/>
</dbReference>
<dbReference type="PANTHER" id="PTHR11220">
    <property type="entry name" value="HEME-BINDING PROTEIN-RELATED"/>
    <property type="match status" value="1"/>
</dbReference>
<dbReference type="AlphaFoldDB" id="A0A835QT71"/>
<dbReference type="Gene3D" id="3.20.80.10">
    <property type="entry name" value="Regulatory factor, effector binding domain"/>
    <property type="match status" value="1"/>
</dbReference>
<name>A0A835QT71_VANPL</name>
<comment type="caution">
    <text evidence="2">The sequence shown here is derived from an EMBL/GenBank/DDBJ whole genome shotgun (WGS) entry which is preliminary data.</text>
</comment>
<sequence>MGLILGRISVETPKYEVVHTAADYEIRRYPAAVLAEVTYDPAQLGGRDAGFMILAKYIGAVGNPQNAGSCKIAMTAPVLTSAEQPAMTMQFVLPSKFVRAEDAPRPADERVRIRDQEGDRKYGVVRFSGVATDTEVAARAEKLRKSLERDGYVVVGDRYVLARYNPPWTLPPLRTNEVMLPVA</sequence>
<accession>A0A835QT71</accession>
<gene>
    <name evidence="2" type="ORF">HPP92_013915</name>
</gene>
<evidence type="ECO:0000256" key="1">
    <source>
        <dbReference type="ARBA" id="ARBA00009817"/>
    </source>
</evidence>
<dbReference type="SUPFAM" id="SSF55136">
    <property type="entry name" value="Probable bacterial effector-binding domain"/>
    <property type="match status" value="1"/>
</dbReference>
<organism evidence="2 3">
    <name type="scientific">Vanilla planifolia</name>
    <name type="common">Vanilla</name>
    <dbReference type="NCBI Taxonomy" id="51239"/>
    <lineage>
        <taxon>Eukaryota</taxon>
        <taxon>Viridiplantae</taxon>
        <taxon>Streptophyta</taxon>
        <taxon>Embryophyta</taxon>
        <taxon>Tracheophyta</taxon>
        <taxon>Spermatophyta</taxon>
        <taxon>Magnoliopsida</taxon>
        <taxon>Liliopsida</taxon>
        <taxon>Asparagales</taxon>
        <taxon>Orchidaceae</taxon>
        <taxon>Vanilloideae</taxon>
        <taxon>Vanilleae</taxon>
        <taxon>Vanilla</taxon>
    </lineage>
</organism>
<evidence type="ECO:0008006" key="4">
    <source>
        <dbReference type="Google" id="ProtNLM"/>
    </source>
</evidence>
<dbReference type="InterPro" id="IPR006917">
    <property type="entry name" value="SOUL_heme-bd"/>
</dbReference>
<proteinExistence type="inferred from homology"/>
<dbReference type="Proteomes" id="UP000639772">
    <property type="component" value="Chromosome 6"/>
</dbReference>
<dbReference type="OrthoDB" id="6424451at2759"/>
<evidence type="ECO:0000313" key="3">
    <source>
        <dbReference type="Proteomes" id="UP000639772"/>
    </source>
</evidence>
<reference evidence="2 3" key="1">
    <citation type="journal article" date="2020" name="Nat. Food">
        <title>A phased Vanilla planifolia genome enables genetic improvement of flavour and production.</title>
        <authorList>
            <person name="Hasing T."/>
            <person name="Tang H."/>
            <person name="Brym M."/>
            <person name="Khazi F."/>
            <person name="Huang T."/>
            <person name="Chambers A.H."/>
        </authorList>
    </citation>
    <scope>NUCLEOTIDE SEQUENCE [LARGE SCALE GENOMIC DNA]</scope>
    <source>
        <tissue evidence="2">Leaf</tissue>
    </source>
</reference>
<dbReference type="FunFam" id="3.20.80.10:FF:000010">
    <property type="entry name" value="SOUL heme-binding family protein"/>
    <property type="match status" value="1"/>
</dbReference>
<evidence type="ECO:0000313" key="2">
    <source>
        <dbReference type="EMBL" id="KAG0479196.1"/>
    </source>
</evidence>
<protein>
    <recommendedName>
        <fullName evidence="4">SOUL heme-binding protein</fullName>
    </recommendedName>
</protein>